<evidence type="ECO:0000313" key="3">
    <source>
        <dbReference type="Proteomes" id="UP001203945"/>
    </source>
</evidence>
<name>A0ABT1MQ77_9RHOB</name>
<sequence>MNNLIWLLRATRWVRRPPSKRQVITLLAIVAAGLVIAGLEHGGLWPDWAQMDQGRAPRIPR</sequence>
<keyword evidence="1" id="KW-0472">Membrane</keyword>
<dbReference type="RefSeq" id="WP_255328675.1">
    <property type="nucleotide sequence ID" value="NZ_JAKZEU010000002.1"/>
</dbReference>
<gene>
    <name evidence="2" type="ORF">MLD63_04385</name>
</gene>
<organism evidence="2 3">
    <name type="scientific">Paracoccus albicereus</name>
    <dbReference type="NCBI Taxonomy" id="2922394"/>
    <lineage>
        <taxon>Bacteria</taxon>
        <taxon>Pseudomonadati</taxon>
        <taxon>Pseudomonadota</taxon>
        <taxon>Alphaproteobacteria</taxon>
        <taxon>Rhodobacterales</taxon>
        <taxon>Paracoccaceae</taxon>
        <taxon>Paracoccus</taxon>
    </lineage>
</organism>
<proteinExistence type="predicted"/>
<evidence type="ECO:0000313" key="2">
    <source>
        <dbReference type="EMBL" id="MCQ0969666.1"/>
    </source>
</evidence>
<reference evidence="2 3" key="1">
    <citation type="submission" date="2022-03" db="EMBL/GenBank/DDBJ databases">
        <authorList>
            <person name="He Y."/>
        </authorList>
    </citation>
    <scope>NUCLEOTIDE SEQUENCE [LARGE SCALE GENOMIC DNA]</scope>
    <source>
        <strain evidence="2 3">TK19116</strain>
    </source>
</reference>
<keyword evidence="1" id="KW-0812">Transmembrane</keyword>
<feature type="transmembrane region" description="Helical" evidence="1">
    <location>
        <begin position="21"/>
        <end position="39"/>
    </location>
</feature>
<keyword evidence="3" id="KW-1185">Reference proteome</keyword>
<comment type="caution">
    <text evidence="2">The sequence shown here is derived from an EMBL/GenBank/DDBJ whole genome shotgun (WGS) entry which is preliminary data.</text>
</comment>
<accession>A0ABT1MQ77</accession>
<evidence type="ECO:0000256" key="1">
    <source>
        <dbReference type="SAM" id="Phobius"/>
    </source>
</evidence>
<keyword evidence="1" id="KW-1133">Transmembrane helix</keyword>
<dbReference type="EMBL" id="JAKZEU010000002">
    <property type="protein sequence ID" value="MCQ0969666.1"/>
    <property type="molecule type" value="Genomic_DNA"/>
</dbReference>
<protein>
    <submittedName>
        <fullName evidence="2">Uncharacterized protein</fullName>
    </submittedName>
</protein>
<dbReference type="Proteomes" id="UP001203945">
    <property type="component" value="Unassembled WGS sequence"/>
</dbReference>